<evidence type="ECO:0000313" key="1">
    <source>
        <dbReference type="EMBL" id="KAJ3525840.1"/>
    </source>
</evidence>
<evidence type="ECO:0000313" key="2">
    <source>
        <dbReference type="Proteomes" id="UP001148662"/>
    </source>
</evidence>
<organism evidence="1 2">
    <name type="scientific">Phlebia brevispora</name>
    <dbReference type="NCBI Taxonomy" id="194682"/>
    <lineage>
        <taxon>Eukaryota</taxon>
        <taxon>Fungi</taxon>
        <taxon>Dikarya</taxon>
        <taxon>Basidiomycota</taxon>
        <taxon>Agaricomycotina</taxon>
        <taxon>Agaricomycetes</taxon>
        <taxon>Polyporales</taxon>
        <taxon>Meruliaceae</taxon>
        <taxon>Phlebia</taxon>
    </lineage>
</organism>
<protein>
    <submittedName>
        <fullName evidence="1">Uncharacterized protein</fullName>
    </submittedName>
</protein>
<dbReference type="Proteomes" id="UP001148662">
    <property type="component" value="Unassembled WGS sequence"/>
</dbReference>
<keyword evidence="2" id="KW-1185">Reference proteome</keyword>
<reference evidence="1" key="1">
    <citation type="submission" date="2022-07" db="EMBL/GenBank/DDBJ databases">
        <title>Genome Sequence of Phlebia brevispora.</title>
        <authorList>
            <person name="Buettner E."/>
        </authorList>
    </citation>
    <scope>NUCLEOTIDE SEQUENCE</scope>
    <source>
        <strain evidence="1">MPL23</strain>
    </source>
</reference>
<sequence length="707" mass="78646">MDGNTLCVRIAGSDPLREASSQNGLLAQQGSSFYNKLALMDTFQTRSAVMSLPAALPLPTVPTSFLHRDPPYRAEHVGSLLRPLWLMEKRALFEECKCSADELRAAEDQAIAAALKQQQEIGLRTWTDGEMRRGAFYEGMFEKLEGMENVIRPIETFKDYLPYVQFFLMMGPIQLLSESYFADLVQAYREELSELYYLGCRHIQIDDPTFAFFCADSTIEGMEKAGVDSEKLFDRYIKLYNDILAHRPSDLTVGLHTCRGNYKGLHYCQGGYSRIAPKLFNEMNVDCFYLEYDTDRSGDLEPLKYLPLNKSVVLGLITTKSGKLEKRSEVEARIEEAVDFLVKGSPTRSKAYARNQICISPQCGFASVAEGNPITPEVRTNEVGDRVIVWLILSMKGTMGKATDGARYRQGDIGVVAISVHYMLHFPIVPEPKEWHCQRGSPSDPFSDPPAISYSSYGVPTLSRNAPPQQHRAPPPVPPKNSSGSKSQSKSPMAAEVATRTSSDNPRTKMGRSQTQVPQTSPSRPQTAPHRSMSQDTVLRAANTVEKAKATSRRAIPTKKGSSHADVIDRLDFSGVGPMFHHDGPFDACAPSRNRHRTRAPMLAWAGPAEEDKDALANAREIPSAQSPYPSPAIYAPYEAPKKKHDAIAEAWGIHEPEPFEDFSAGGGYSGGASSEFNMPPAHHESSRRRNKEGTREKHREPYLRCR</sequence>
<gene>
    <name evidence="1" type="ORF">NM688_g8342</name>
</gene>
<dbReference type="EMBL" id="JANHOG010002214">
    <property type="protein sequence ID" value="KAJ3525840.1"/>
    <property type="molecule type" value="Genomic_DNA"/>
</dbReference>
<comment type="caution">
    <text evidence="1">The sequence shown here is derived from an EMBL/GenBank/DDBJ whole genome shotgun (WGS) entry which is preliminary data.</text>
</comment>
<accession>A0ACC1RSI1</accession>
<name>A0ACC1RSI1_9APHY</name>
<proteinExistence type="predicted"/>